<feature type="domain" description="HTH cro/C1-type" evidence="3">
    <location>
        <begin position="47"/>
        <end position="83"/>
    </location>
</feature>
<dbReference type="InterPro" id="IPR001387">
    <property type="entry name" value="Cro/C1-type_HTH"/>
</dbReference>
<dbReference type="Pfam" id="PF01381">
    <property type="entry name" value="HTH_3"/>
    <property type="match status" value="1"/>
</dbReference>
<evidence type="ECO:0000313" key="5">
    <source>
        <dbReference type="Proteomes" id="UP001582793"/>
    </source>
</evidence>
<evidence type="ECO:0000256" key="1">
    <source>
        <dbReference type="SAM" id="Coils"/>
    </source>
</evidence>
<reference evidence="4 5" key="1">
    <citation type="submission" date="2024-04" db="EMBL/GenBank/DDBJ databases">
        <title>Polymorphospora sp. isolated from Baiyangdian Lake in Xiong'an New Area.</title>
        <authorList>
            <person name="Zhang X."/>
            <person name="Liu J."/>
        </authorList>
    </citation>
    <scope>NUCLEOTIDE SEQUENCE [LARGE SCALE GENOMIC DNA]</scope>
    <source>
        <strain evidence="4 5">2-325</strain>
    </source>
</reference>
<dbReference type="CDD" id="cd00093">
    <property type="entry name" value="HTH_XRE"/>
    <property type="match status" value="1"/>
</dbReference>
<protein>
    <submittedName>
        <fullName evidence="4">Helix-turn-helix transcriptional regulator</fullName>
    </submittedName>
</protein>
<evidence type="ECO:0000256" key="2">
    <source>
        <dbReference type="SAM" id="MobiDB-lite"/>
    </source>
</evidence>
<gene>
    <name evidence="4" type="ORF">AAFH96_10490</name>
</gene>
<dbReference type="Gene3D" id="1.10.260.40">
    <property type="entry name" value="lambda repressor-like DNA-binding domains"/>
    <property type="match status" value="1"/>
</dbReference>
<accession>A0ABV5CNF0</accession>
<proteinExistence type="predicted"/>
<feature type="coiled-coil region" evidence="1">
    <location>
        <begin position="291"/>
        <end position="318"/>
    </location>
</feature>
<evidence type="ECO:0000259" key="3">
    <source>
        <dbReference type="PROSITE" id="PS50943"/>
    </source>
</evidence>
<dbReference type="Proteomes" id="UP001582793">
    <property type="component" value="Unassembled WGS sequence"/>
</dbReference>
<dbReference type="InterPro" id="IPR010982">
    <property type="entry name" value="Lambda_DNA-bd_dom_sf"/>
</dbReference>
<feature type="compositionally biased region" description="Basic and acidic residues" evidence="2">
    <location>
        <begin position="103"/>
        <end position="121"/>
    </location>
</feature>
<comment type="caution">
    <text evidence="4">The sequence shown here is derived from an EMBL/GenBank/DDBJ whole genome shotgun (WGS) entry which is preliminary data.</text>
</comment>
<keyword evidence="1" id="KW-0175">Coiled coil</keyword>
<sequence length="440" mass="48094">MTAEFWDYPAMRDALRNRHLGQIIRAWRTHPQHGRQAVSQSLVAAWMGITQAQLSRIETGGPVVHLDRLIEWAKALRIPPHLLWFTLPTNDSSDSPEAPSGSELHDPDRTAHAETRYPDHDRHQALRSKVLNYRWDGPAEPMPLTQVEATVHAANLAYQAADYGFLDRLPEVAASTASLITGSSGADLRRGYKALAWTYLILSKFGAKVGDGELAWITADRAATWAMHLQDQAVSGVAAYQTACAMAKNGRPHDAQEVALVAAEALAVHPRHAHPHYLSVQGALLLHAAVMAARLRQRDDAQQRLDAAERLADDLGGDRNEMWTAFGPTNVALHRLSVAAALGDHHDAVDLGNRIDTTRLPPALVSRRAQVHLDLAAVHSQRPNGDPQALLHLMEGERIAPQAIRHNADARHLIAALLKRARRGDTPGLLALAQRAGVAA</sequence>
<dbReference type="RefSeq" id="WP_375733960.1">
    <property type="nucleotide sequence ID" value="NZ_JBCGDC010000023.1"/>
</dbReference>
<organism evidence="4 5">
    <name type="scientific">Polymorphospora lycopeni</name>
    <dbReference type="NCBI Taxonomy" id="3140240"/>
    <lineage>
        <taxon>Bacteria</taxon>
        <taxon>Bacillati</taxon>
        <taxon>Actinomycetota</taxon>
        <taxon>Actinomycetes</taxon>
        <taxon>Micromonosporales</taxon>
        <taxon>Micromonosporaceae</taxon>
        <taxon>Polymorphospora</taxon>
    </lineage>
</organism>
<evidence type="ECO:0000313" key="4">
    <source>
        <dbReference type="EMBL" id="MFB6393531.1"/>
    </source>
</evidence>
<name>A0ABV5CNF0_9ACTN</name>
<dbReference type="EMBL" id="JBCGDC010000023">
    <property type="protein sequence ID" value="MFB6393531.1"/>
    <property type="molecule type" value="Genomic_DNA"/>
</dbReference>
<dbReference type="SUPFAM" id="SSF47413">
    <property type="entry name" value="lambda repressor-like DNA-binding domains"/>
    <property type="match status" value="1"/>
</dbReference>
<keyword evidence="5" id="KW-1185">Reference proteome</keyword>
<dbReference type="PROSITE" id="PS50943">
    <property type="entry name" value="HTH_CROC1"/>
    <property type="match status" value="1"/>
</dbReference>
<feature type="region of interest" description="Disordered" evidence="2">
    <location>
        <begin position="91"/>
        <end position="121"/>
    </location>
</feature>